<protein>
    <submittedName>
        <fullName evidence="4">Pria protein</fullName>
    </submittedName>
</protein>
<name>A0AA38HG27_9TREE</name>
<comment type="caution">
    <text evidence="4">The sequence shown here is derived from an EMBL/GenBank/DDBJ whole genome shotgun (WGS) entry which is preliminary data.</text>
</comment>
<dbReference type="PANTHER" id="PTHR35192">
    <property type="entry name" value="PROTEIN, PUTATIVE-RELATED"/>
    <property type="match status" value="1"/>
</dbReference>
<evidence type="ECO:0000259" key="3">
    <source>
        <dbReference type="Pfam" id="PF21671"/>
    </source>
</evidence>
<sequence length="205" mass="21395">MFASLPHPVSSLILFFLVASPMLSIASPVPDLTVATPPTPVALVPRQNQPSTRLGRRAPKKVAPLEKKDYSSFLCPASAVACPVSEPDTPVSPESIAALSEGLNSLADWFTTGFECVDLATELNQCGGCLAFGEGQDCSTIPNARATGCEASSCAVYSCYDGYTVSPDRQTCVKKDTNPAAPQATPVAIGTPTEQVVLSDRSSSL</sequence>
<keyword evidence="5" id="KW-1185">Reference proteome</keyword>
<evidence type="ECO:0000313" key="5">
    <source>
        <dbReference type="Proteomes" id="UP001164286"/>
    </source>
</evidence>
<accession>A0AA38HG27</accession>
<feature type="region of interest" description="Disordered" evidence="1">
    <location>
        <begin position="37"/>
        <end position="59"/>
    </location>
</feature>
<evidence type="ECO:0000256" key="1">
    <source>
        <dbReference type="SAM" id="MobiDB-lite"/>
    </source>
</evidence>
<dbReference type="InterPro" id="IPR038955">
    <property type="entry name" value="PriA/CPL1_fungi"/>
</dbReference>
<dbReference type="PANTHER" id="PTHR35192:SF2">
    <property type="entry name" value="APPLE DOMAIN-CONTAINING PROTEIN"/>
    <property type="match status" value="1"/>
</dbReference>
<dbReference type="GeneID" id="77725690"/>
<keyword evidence="2" id="KW-0732">Signal</keyword>
<evidence type="ECO:0000313" key="4">
    <source>
        <dbReference type="EMBL" id="KAI9638974.1"/>
    </source>
</evidence>
<dbReference type="RefSeq" id="XP_052948751.1">
    <property type="nucleotide sequence ID" value="XM_053086489.1"/>
</dbReference>
<dbReference type="InterPro" id="IPR048661">
    <property type="entry name" value="CPL1-like"/>
</dbReference>
<gene>
    <name evidence="4" type="ORF">MKK02DRAFT_21949</name>
</gene>
<dbReference type="Pfam" id="PF21671">
    <property type="entry name" value="CPL1-like"/>
    <property type="match status" value="1"/>
</dbReference>
<evidence type="ECO:0000256" key="2">
    <source>
        <dbReference type="SAM" id="SignalP"/>
    </source>
</evidence>
<organism evidence="4 5">
    <name type="scientific">Dioszegia hungarica</name>
    <dbReference type="NCBI Taxonomy" id="4972"/>
    <lineage>
        <taxon>Eukaryota</taxon>
        <taxon>Fungi</taxon>
        <taxon>Dikarya</taxon>
        <taxon>Basidiomycota</taxon>
        <taxon>Agaricomycotina</taxon>
        <taxon>Tremellomycetes</taxon>
        <taxon>Tremellales</taxon>
        <taxon>Bulleribasidiaceae</taxon>
        <taxon>Dioszegia</taxon>
    </lineage>
</organism>
<proteinExistence type="predicted"/>
<dbReference type="Proteomes" id="UP001164286">
    <property type="component" value="Unassembled WGS sequence"/>
</dbReference>
<feature type="chain" id="PRO_5041426102" evidence="2">
    <location>
        <begin position="27"/>
        <end position="205"/>
    </location>
</feature>
<feature type="domain" description="Protein CPL1-like" evidence="3">
    <location>
        <begin position="114"/>
        <end position="173"/>
    </location>
</feature>
<reference evidence="4" key="1">
    <citation type="journal article" date="2022" name="G3 (Bethesda)">
        <title>High quality genome of the basidiomycete yeast Dioszegia hungarica PDD-24b-2 isolated from cloud water.</title>
        <authorList>
            <person name="Jarrige D."/>
            <person name="Haridas S."/>
            <person name="Bleykasten-Grosshans C."/>
            <person name="Joly M."/>
            <person name="Nadalig T."/>
            <person name="Sancelme M."/>
            <person name="Vuilleumier S."/>
            <person name="Grigoriev I.V."/>
            <person name="Amato P."/>
            <person name="Bringel F."/>
        </authorList>
    </citation>
    <scope>NUCLEOTIDE SEQUENCE</scope>
    <source>
        <strain evidence="4">PDD-24b-2</strain>
    </source>
</reference>
<feature type="signal peptide" evidence="2">
    <location>
        <begin position="1"/>
        <end position="26"/>
    </location>
</feature>
<dbReference type="EMBL" id="JAKWFO010000002">
    <property type="protein sequence ID" value="KAI9638974.1"/>
    <property type="molecule type" value="Genomic_DNA"/>
</dbReference>
<dbReference type="AlphaFoldDB" id="A0AA38HG27"/>